<keyword evidence="3" id="KW-1185">Reference proteome</keyword>
<feature type="compositionally biased region" description="Basic and acidic residues" evidence="1">
    <location>
        <begin position="35"/>
        <end position="46"/>
    </location>
</feature>
<dbReference type="Proteomes" id="UP000198426">
    <property type="component" value="Unassembled WGS sequence"/>
</dbReference>
<gene>
    <name evidence="2" type="ORF">SAMN05421757_101510</name>
</gene>
<protein>
    <submittedName>
        <fullName evidence="2">Uncharacterized protein</fullName>
    </submittedName>
</protein>
<reference evidence="2 3" key="1">
    <citation type="submission" date="2017-06" db="EMBL/GenBank/DDBJ databases">
        <authorList>
            <person name="Kim H.J."/>
            <person name="Triplett B.A."/>
        </authorList>
    </citation>
    <scope>NUCLEOTIDE SEQUENCE [LARGE SCALE GENOMIC DNA]</scope>
    <source>
        <strain evidence="2 3">DSM 29339</strain>
    </source>
</reference>
<organism evidence="2 3">
    <name type="scientific">Tropicimonas sediminicola</name>
    <dbReference type="NCBI Taxonomy" id="1031541"/>
    <lineage>
        <taxon>Bacteria</taxon>
        <taxon>Pseudomonadati</taxon>
        <taxon>Pseudomonadota</taxon>
        <taxon>Alphaproteobacteria</taxon>
        <taxon>Rhodobacterales</taxon>
        <taxon>Roseobacteraceae</taxon>
        <taxon>Tropicimonas</taxon>
    </lineage>
</organism>
<evidence type="ECO:0000313" key="3">
    <source>
        <dbReference type="Proteomes" id="UP000198426"/>
    </source>
</evidence>
<dbReference type="AlphaFoldDB" id="A0A239CWN4"/>
<dbReference type="EMBL" id="FZOY01000001">
    <property type="protein sequence ID" value="SNS24329.1"/>
    <property type="molecule type" value="Genomic_DNA"/>
</dbReference>
<evidence type="ECO:0000256" key="1">
    <source>
        <dbReference type="SAM" id="MobiDB-lite"/>
    </source>
</evidence>
<sequence length="228" mass="24330">MCPHAQKSLKFLRLPNFQGVPHLGFTASDDTAGETETRNSDDPKEGKTMKRFALTTAIALAVASPVLASDQLAAAAGVEPGVYTTNELVTLIAAQENGEWKVVDSILAGNLTDTSADDRTAAGHVQLAESLGVNPAAYSTNELVELRKSIEEQDQTRVDYLKDNGSDANFDGATFSTRNSSFSAGHLQLAESLDVNPADFTTAELVQLKNAKEEGDQAEVRYILQNAG</sequence>
<evidence type="ECO:0000313" key="2">
    <source>
        <dbReference type="EMBL" id="SNS24329.1"/>
    </source>
</evidence>
<proteinExistence type="predicted"/>
<name>A0A239CWN4_9RHOB</name>
<accession>A0A239CWN4</accession>
<feature type="region of interest" description="Disordered" evidence="1">
    <location>
        <begin position="25"/>
        <end position="46"/>
    </location>
</feature>